<dbReference type="SUPFAM" id="SSF46894">
    <property type="entry name" value="C-terminal effector domain of the bipartite response regulators"/>
    <property type="match status" value="1"/>
</dbReference>
<dbReference type="PROSITE" id="PS50043">
    <property type="entry name" value="HTH_LUXR_2"/>
    <property type="match status" value="1"/>
</dbReference>
<evidence type="ECO:0000313" key="4">
    <source>
        <dbReference type="Proteomes" id="UP000238701"/>
    </source>
</evidence>
<dbReference type="Gene3D" id="3.40.50.2300">
    <property type="match status" value="1"/>
</dbReference>
<dbReference type="InterPro" id="IPR000792">
    <property type="entry name" value="Tscrpt_reg_LuxR_C"/>
</dbReference>
<organism evidence="3 4">
    <name type="scientific">Candidatus Sulfotelmatobacter kueseliae</name>
    <dbReference type="NCBI Taxonomy" id="2042962"/>
    <lineage>
        <taxon>Bacteria</taxon>
        <taxon>Pseudomonadati</taxon>
        <taxon>Acidobacteriota</taxon>
        <taxon>Terriglobia</taxon>
        <taxon>Terriglobales</taxon>
        <taxon>Candidatus Korobacteraceae</taxon>
        <taxon>Candidatus Sulfotelmatobacter</taxon>
    </lineage>
</organism>
<dbReference type="PROSITE" id="PS00622">
    <property type="entry name" value="HTH_LUXR_1"/>
    <property type="match status" value="1"/>
</dbReference>
<dbReference type="InterPro" id="IPR039420">
    <property type="entry name" value="WalR-like"/>
</dbReference>
<dbReference type="CDD" id="cd06170">
    <property type="entry name" value="LuxR_C_like"/>
    <property type="match status" value="1"/>
</dbReference>
<dbReference type="Pfam" id="PF00196">
    <property type="entry name" value="GerE"/>
    <property type="match status" value="1"/>
</dbReference>
<feature type="domain" description="HTH luxR-type" evidence="2">
    <location>
        <begin position="153"/>
        <end position="218"/>
    </location>
</feature>
<dbReference type="PRINTS" id="PR00038">
    <property type="entry name" value="HTHLUXR"/>
</dbReference>
<dbReference type="PANTHER" id="PTHR43214:SF38">
    <property type="entry name" value="NITRATE_NITRITE RESPONSE REGULATOR PROTEIN NARL"/>
    <property type="match status" value="1"/>
</dbReference>
<dbReference type="GO" id="GO:0006355">
    <property type="term" value="P:regulation of DNA-templated transcription"/>
    <property type="evidence" value="ECO:0007669"/>
    <property type="project" value="InterPro"/>
</dbReference>
<dbReference type="InterPro" id="IPR016032">
    <property type="entry name" value="Sig_transdc_resp-reg_C-effctor"/>
</dbReference>
<dbReference type="InterPro" id="IPR036388">
    <property type="entry name" value="WH-like_DNA-bd_sf"/>
</dbReference>
<dbReference type="PANTHER" id="PTHR43214">
    <property type="entry name" value="TWO-COMPONENT RESPONSE REGULATOR"/>
    <property type="match status" value="1"/>
</dbReference>
<proteinExistence type="predicted"/>
<dbReference type="SMART" id="SM00421">
    <property type="entry name" value="HTH_LUXR"/>
    <property type="match status" value="1"/>
</dbReference>
<dbReference type="AlphaFoldDB" id="A0A2U3K1B9"/>
<dbReference type="InterPro" id="IPR011006">
    <property type="entry name" value="CheY-like_superfamily"/>
</dbReference>
<protein>
    <submittedName>
        <fullName evidence="3">Putative Two component transcriptional regulator, LuxR family</fullName>
    </submittedName>
</protein>
<dbReference type="EMBL" id="OMOD01000021">
    <property type="protein sequence ID" value="SPF33408.1"/>
    <property type="molecule type" value="Genomic_DNA"/>
</dbReference>
<keyword evidence="1" id="KW-0238">DNA-binding</keyword>
<dbReference type="GO" id="GO:0003677">
    <property type="term" value="F:DNA binding"/>
    <property type="evidence" value="ECO:0007669"/>
    <property type="project" value="UniProtKB-KW"/>
</dbReference>
<dbReference type="OrthoDB" id="7053960at2"/>
<reference evidence="4" key="1">
    <citation type="submission" date="2018-02" db="EMBL/GenBank/DDBJ databases">
        <authorList>
            <person name="Hausmann B."/>
        </authorList>
    </citation>
    <scope>NUCLEOTIDE SEQUENCE [LARGE SCALE GENOMIC DNA]</scope>
    <source>
        <strain evidence="4">Peat soil MAG SbA1</strain>
    </source>
</reference>
<name>A0A2U3K1B9_9BACT</name>
<sequence>MRPTSPVRSTAVSVLVAGSNQLHCQLLVTALRRRDFRAISCALEKDAMLTTIAENAVDVAVMDCERNMALVRSLHLAHPNMVEVLLLEAADREEVVNAFRSGARGLFSFADSPFRLLCKCIQTVHQGQIWASNEQVGYLIDAVMQVPSLRVVNSRGRNLLTPREQQVVALVADGLSNRGVARELGLSEHTVKKYLFRIFDKLGVSTRVELVLYAVTRGAPRQAEWLSA</sequence>
<dbReference type="Gene3D" id="1.10.10.10">
    <property type="entry name" value="Winged helix-like DNA-binding domain superfamily/Winged helix DNA-binding domain"/>
    <property type="match status" value="1"/>
</dbReference>
<evidence type="ECO:0000256" key="1">
    <source>
        <dbReference type="ARBA" id="ARBA00023125"/>
    </source>
</evidence>
<gene>
    <name evidence="3" type="ORF">SBA1_1170002</name>
</gene>
<evidence type="ECO:0000259" key="2">
    <source>
        <dbReference type="PROSITE" id="PS50043"/>
    </source>
</evidence>
<evidence type="ECO:0000313" key="3">
    <source>
        <dbReference type="EMBL" id="SPF33408.1"/>
    </source>
</evidence>
<dbReference type="SUPFAM" id="SSF52172">
    <property type="entry name" value="CheY-like"/>
    <property type="match status" value="1"/>
</dbReference>
<dbReference type="Proteomes" id="UP000238701">
    <property type="component" value="Unassembled WGS sequence"/>
</dbReference>
<accession>A0A2U3K1B9</accession>